<dbReference type="EMBL" id="CAJVQA010002029">
    <property type="protein sequence ID" value="CAG8534183.1"/>
    <property type="molecule type" value="Genomic_DNA"/>
</dbReference>
<dbReference type="Pfam" id="PF00172">
    <property type="entry name" value="Zn_clus"/>
    <property type="match status" value="1"/>
</dbReference>
<comment type="caution">
    <text evidence="2">The sequence shown here is derived from an EMBL/GenBank/DDBJ whole genome shotgun (WGS) entry which is preliminary data.</text>
</comment>
<protein>
    <submittedName>
        <fullName evidence="2">17589_t:CDS:1</fullName>
    </submittedName>
</protein>
<accession>A0A9N9FHU7</accession>
<keyword evidence="3" id="KW-1185">Reference proteome</keyword>
<name>A0A9N9FHU7_9GLOM</name>
<dbReference type="PROSITE" id="PS50048">
    <property type="entry name" value="ZN2_CY6_FUNGAL_2"/>
    <property type="match status" value="1"/>
</dbReference>
<proteinExistence type="predicted"/>
<dbReference type="AlphaFoldDB" id="A0A9N9FHU7"/>
<dbReference type="GO" id="GO:0000981">
    <property type="term" value="F:DNA-binding transcription factor activity, RNA polymerase II-specific"/>
    <property type="evidence" value="ECO:0007669"/>
    <property type="project" value="InterPro"/>
</dbReference>
<evidence type="ECO:0000259" key="1">
    <source>
        <dbReference type="PROSITE" id="PS50048"/>
    </source>
</evidence>
<dbReference type="PROSITE" id="PS00463">
    <property type="entry name" value="ZN2_CY6_FUNGAL_1"/>
    <property type="match status" value="1"/>
</dbReference>
<organism evidence="2 3">
    <name type="scientific">Cetraspora pellucida</name>
    <dbReference type="NCBI Taxonomy" id="1433469"/>
    <lineage>
        <taxon>Eukaryota</taxon>
        <taxon>Fungi</taxon>
        <taxon>Fungi incertae sedis</taxon>
        <taxon>Mucoromycota</taxon>
        <taxon>Glomeromycotina</taxon>
        <taxon>Glomeromycetes</taxon>
        <taxon>Diversisporales</taxon>
        <taxon>Gigasporaceae</taxon>
        <taxon>Cetraspora</taxon>
    </lineage>
</organism>
<dbReference type="InterPro" id="IPR036864">
    <property type="entry name" value="Zn2-C6_fun-type_DNA-bd_sf"/>
</dbReference>
<dbReference type="SMART" id="SM00066">
    <property type="entry name" value="GAL4"/>
    <property type="match status" value="1"/>
</dbReference>
<feature type="domain" description="Zn(2)-C6 fungal-type" evidence="1">
    <location>
        <begin position="13"/>
        <end position="45"/>
    </location>
</feature>
<dbReference type="InterPro" id="IPR001138">
    <property type="entry name" value="Zn2Cys6_DnaBD"/>
</dbReference>
<dbReference type="GO" id="GO:0008270">
    <property type="term" value="F:zinc ion binding"/>
    <property type="evidence" value="ECO:0007669"/>
    <property type="project" value="InterPro"/>
</dbReference>
<dbReference type="CDD" id="cd00067">
    <property type="entry name" value="GAL4"/>
    <property type="match status" value="1"/>
</dbReference>
<dbReference type="Proteomes" id="UP000789759">
    <property type="component" value="Unassembled WGS sequence"/>
</dbReference>
<reference evidence="2" key="1">
    <citation type="submission" date="2021-06" db="EMBL/GenBank/DDBJ databases">
        <authorList>
            <person name="Kallberg Y."/>
            <person name="Tangrot J."/>
            <person name="Rosling A."/>
        </authorList>
    </citation>
    <scope>NUCLEOTIDE SEQUENCE</scope>
    <source>
        <strain evidence="2">FL966</strain>
    </source>
</reference>
<dbReference type="SUPFAM" id="SSF57701">
    <property type="entry name" value="Zn2/Cys6 DNA-binding domain"/>
    <property type="match status" value="1"/>
</dbReference>
<evidence type="ECO:0000313" key="3">
    <source>
        <dbReference type="Proteomes" id="UP000789759"/>
    </source>
</evidence>
<sequence>MLRTRTRTHATLACINCRQRHERCERLPGKDICTNCREYNRSCVSIPGNRRGPKSRRQNHEFANLQPFSNINPYSAIQTQHSHPVSRVAHTQYQPTTGIEYSGLTPGVCTQYQLAPSVESYSYLIPEKYQEQLTPCSLCGLYPVSGTTEVFQNTLTNQSSSTSFLSPSFTHEESALNIDRPTISDPSITNLTSLSNPFNYC</sequence>
<gene>
    <name evidence="2" type="ORF">CPELLU_LOCUS3987</name>
</gene>
<dbReference type="OrthoDB" id="2480163at2759"/>
<dbReference type="Gene3D" id="4.10.240.10">
    <property type="entry name" value="Zn(2)-C6 fungal-type DNA-binding domain"/>
    <property type="match status" value="1"/>
</dbReference>
<evidence type="ECO:0000313" key="2">
    <source>
        <dbReference type="EMBL" id="CAG8534183.1"/>
    </source>
</evidence>